<name>A0ABV9BWI6_9GAMM</name>
<accession>A0ABV9BWI6</accession>
<dbReference type="Proteomes" id="UP001595961">
    <property type="component" value="Unassembled WGS sequence"/>
</dbReference>
<organism evidence="1 2">
    <name type="scientific">Dyella halodurans</name>
    <dbReference type="NCBI Taxonomy" id="1920171"/>
    <lineage>
        <taxon>Bacteria</taxon>
        <taxon>Pseudomonadati</taxon>
        <taxon>Pseudomonadota</taxon>
        <taxon>Gammaproteobacteria</taxon>
        <taxon>Lysobacterales</taxon>
        <taxon>Rhodanobacteraceae</taxon>
        <taxon>Dyella</taxon>
    </lineage>
</organism>
<comment type="caution">
    <text evidence="1">The sequence shown here is derived from an EMBL/GenBank/DDBJ whole genome shotgun (WGS) entry which is preliminary data.</text>
</comment>
<protein>
    <submittedName>
        <fullName evidence="1">Uncharacterized protein</fullName>
    </submittedName>
</protein>
<reference evidence="2" key="1">
    <citation type="journal article" date="2019" name="Int. J. Syst. Evol. Microbiol.">
        <title>The Global Catalogue of Microorganisms (GCM) 10K type strain sequencing project: providing services to taxonomists for standard genome sequencing and annotation.</title>
        <authorList>
            <consortium name="The Broad Institute Genomics Platform"/>
            <consortium name="The Broad Institute Genome Sequencing Center for Infectious Disease"/>
            <person name="Wu L."/>
            <person name="Ma J."/>
        </authorList>
    </citation>
    <scope>NUCLEOTIDE SEQUENCE [LARGE SCALE GENOMIC DNA]</scope>
    <source>
        <strain evidence="2">CCM 4481</strain>
    </source>
</reference>
<dbReference type="RefSeq" id="WP_266149993.1">
    <property type="nucleotide sequence ID" value="NZ_CP064028.1"/>
</dbReference>
<gene>
    <name evidence="1" type="ORF">ACFO5W_00500</name>
</gene>
<dbReference type="EMBL" id="JBHSGA010000003">
    <property type="protein sequence ID" value="MFC4525099.1"/>
    <property type="molecule type" value="Genomic_DNA"/>
</dbReference>
<evidence type="ECO:0000313" key="1">
    <source>
        <dbReference type="EMBL" id="MFC4525099.1"/>
    </source>
</evidence>
<sequence length="140" mass="16211">MPTFQPRKIESRADWLDPDGIKIYTISAANQPVDTRAYMSRLNVLKGEKRVAWRITPAFVICHDGASARYLILAWWGNDNELFVSVSAETAAGWVEDPSRYAVCLWDLEVIWHERNVFVETMYCPTPKLDAYRERRITSD</sequence>
<evidence type="ECO:0000313" key="2">
    <source>
        <dbReference type="Proteomes" id="UP001595961"/>
    </source>
</evidence>
<keyword evidence="2" id="KW-1185">Reference proteome</keyword>
<proteinExistence type="predicted"/>